<evidence type="ECO:0000313" key="5">
    <source>
        <dbReference type="EMBL" id="CAG8619093.1"/>
    </source>
</evidence>
<evidence type="ECO:0000256" key="2">
    <source>
        <dbReference type="ARBA" id="ARBA00022645"/>
    </source>
</evidence>
<dbReference type="Pfam" id="PF00450">
    <property type="entry name" value="Peptidase_S10"/>
    <property type="match status" value="1"/>
</dbReference>
<dbReference type="GO" id="GO:0000324">
    <property type="term" value="C:fungal-type vacuole"/>
    <property type="evidence" value="ECO:0007669"/>
    <property type="project" value="TreeGrafter"/>
</dbReference>
<dbReference type="GO" id="GO:0004185">
    <property type="term" value="F:serine-type carboxypeptidase activity"/>
    <property type="evidence" value="ECO:0007669"/>
    <property type="project" value="InterPro"/>
</dbReference>
<keyword evidence="2" id="KW-0378">Hydrolase</keyword>
<dbReference type="Gene3D" id="3.40.50.1820">
    <property type="entry name" value="alpha/beta hydrolase"/>
    <property type="match status" value="1"/>
</dbReference>
<dbReference type="GO" id="GO:0006508">
    <property type="term" value="P:proteolysis"/>
    <property type="evidence" value="ECO:0007669"/>
    <property type="project" value="InterPro"/>
</dbReference>
<sequence length="462" mass="52813">MELKNPVTLPRHFLPLYKTVTFFMICAQALFFYATLGNSTNIVSSNLCDNNVKQYSGYIEIAPDNNMFFWFFESRNNPKESPLTLWLNGGPGCSSLEGVLEEVGPCKAIKNGSEIINNVYSWNEISNMLFVDQPIGVGLSYGSRVVNTTEQATEDLYVFLQMFFTRFPEYAALDFHIFGESYTGHYAPSIAKKIVELNNLTQNNTKINLKSVGLGNGWIDPEIQFISDVYFAKYNSYQPLLNTTLIREMGSIFHKCQDMIKKSKSVRDLKDATDQCFQVVTILDDFGVDSFDIRPNATRPNSDYAHFVNNSEVLESIGAGSFIGREFADCIAADTKVYYDFYEAGDIILTYKPHVEYLLENNVRIMLYHGDADYICNWFGGLDVANQLVWKGQTEFNAALVKHWKVDDEWAGQIRSFGQLWFVKVYRSGHEVTFYQPKNSLDLFKRWIDNDPTQCRGMIDVE</sequence>
<dbReference type="PANTHER" id="PTHR11802">
    <property type="entry name" value="SERINE PROTEASE FAMILY S10 SERINE CARBOXYPEPTIDASE"/>
    <property type="match status" value="1"/>
</dbReference>
<evidence type="ECO:0000256" key="3">
    <source>
        <dbReference type="ARBA" id="ARBA00023180"/>
    </source>
</evidence>
<reference evidence="5" key="1">
    <citation type="submission" date="2021-06" db="EMBL/GenBank/DDBJ databases">
        <authorList>
            <person name="Kallberg Y."/>
            <person name="Tangrot J."/>
            <person name="Rosling A."/>
        </authorList>
    </citation>
    <scope>NUCLEOTIDE SEQUENCE</scope>
    <source>
        <strain evidence="5">CL551</strain>
    </source>
</reference>
<name>A0A9N9D1K9_9GLOM</name>
<dbReference type="Gene3D" id="1.10.287.410">
    <property type="match status" value="1"/>
</dbReference>
<gene>
    <name evidence="5" type="ORF">AMORRO_LOCUS8576</name>
</gene>
<keyword evidence="4" id="KW-0812">Transmembrane</keyword>
<comment type="caution">
    <text evidence="5">The sequence shown here is derived from an EMBL/GenBank/DDBJ whole genome shotgun (WGS) entry which is preliminary data.</text>
</comment>
<dbReference type="InterPro" id="IPR029058">
    <property type="entry name" value="AB_hydrolase_fold"/>
</dbReference>
<proteinExistence type="inferred from homology"/>
<keyword evidence="6" id="KW-1185">Reference proteome</keyword>
<keyword evidence="4" id="KW-1133">Transmembrane helix</keyword>
<feature type="non-terminal residue" evidence="5">
    <location>
        <position position="462"/>
    </location>
</feature>
<dbReference type="SUPFAM" id="SSF53474">
    <property type="entry name" value="alpha/beta-Hydrolases"/>
    <property type="match status" value="1"/>
</dbReference>
<dbReference type="Proteomes" id="UP000789342">
    <property type="component" value="Unassembled WGS sequence"/>
</dbReference>
<dbReference type="AlphaFoldDB" id="A0A9N9D1K9"/>
<dbReference type="PRINTS" id="PR00724">
    <property type="entry name" value="CRBOXYPTASEC"/>
</dbReference>
<keyword evidence="2" id="KW-0121">Carboxypeptidase</keyword>
<dbReference type="EMBL" id="CAJVPV010007457">
    <property type="protein sequence ID" value="CAG8619093.1"/>
    <property type="molecule type" value="Genomic_DNA"/>
</dbReference>
<evidence type="ECO:0000313" key="6">
    <source>
        <dbReference type="Proteomes" id="UP000789342"/>
    </source>
</evidence>
<organism evidence="5 6">
    <name type="scientific">Acaulospora morrowiae</name>
    <dbReference type="NCBI Taxonomy" id="94023"/>
    <lineage>
        <taxon>Eukaryota</taxon>
        <taxon>Fungi</taxon>
        <taxon>Fungi incertae sedis</taxon>
        <taxon>Mucoromycota</taxon>
        <taxon>Glomeromycotina</taxon>
        <taxon>Glomeromycetes</taxon>
        <taxon>Diversisporales</taxon>
        <taxon>Acaulosporaceae</taxon>
        <taxon>Acaulospora</taxon>
    </lineage>
</organism>
<feature type="transmembrane region" description="Helical" evidence="4">
    <location>
        <begin position="12"/>
        <end position="36"/>
    </location>
</feature>
<evidence type="ECO:0000256" key="4">
    <source>
        <dbReference type="SAM" id="Phobius"/>
    </source>
</evidence>
<accession>A0A9N9D1K9</accession>
<comment type="similarity">
    <text evidence="1">Belongs to the peptidase S10 family.</text>
</comment>
<evidence type="ECO:0000256" key="1">
    <source>
        <dbReference type="ARBA" id="ARBA00009431"/>
    </source>
</evidence>
<keyword evidence="4" id="KW-0472">Membrane</keyword>
<protein>
    <submittedName>
        <fullName evidence="5">1723_t:CDS:1</fullName>
    </submittedName>
</protein>
<keyword evidence="2" id="KW-0645">Protease</keyword>
<dbReference type="PANTHER" id="PTHR11802:SF432">
    <property type="entry name" value="Y, PUTATIVE-RELATED"/>
    <property type="match status" value="1"/>
</dbReference>
<dbReference type="InterPro" id="IPR001563">
    <property type="entry name" value="Peptidase_S10"/>
</dbReference>
<keyword evidence="3" id="KW-0325">Glycoprotein</keyword>
<dbReference type="OrthoDB" id="443318at2759"/>